<sequence length="208" mass="23352">MKKIFSLLVLAVAALTATNAQDYGFPKDDHDHNHENVIFVGGAFTYWNNNDQKATFFQFEPEFGVLFNDTWGAGIMLGYEYNKSRHKESGEDHIERAFSVSPFVRYYYMHRGPFNLYIDGGVGFNYSKEEHETVKGFEVGLRPGACIDLTKGLCLCMHLGFIGYRKDYFSGHHDGIGGHGHGGPAFGQNGFGLRFAPEEVSIGLELEF</sequence>
<evidence type="ECO:0000313" key="2">
    <source>
        <dbReference type="EMBL" id="KGN93748.1"/>
    </source>
</evidence>
<evidence type="ECO:0000313" key="4">
    <source>
        <dbReference type="Proteomes" id="UP000030136"/>
    </source>
</evidence>
<feature type="chain" id="PRO_5043118550" description="Outer membrane protein beta-barrel domain-containing protein" evidence="1">
    <location>
        <begin position="23"/>
        <end position="208"/>
    </location>
</feature>
<keyword evidence="1" id="KW-0732">Signal</keyword>
<evidence type="ECO:0000313" key="5">
    <source>
        <dbReference type="Proteomes" id="UP000249300"/>
    </source>
</evidence>
<dbReference type="Gene3D" id="2.40.160.20">
    <property type="match status" value="1"/>
</dbReference>
<dbReference type="SUPFAM" id="SSF56925">
    <property type="entry name" value="OMPA-like"/>
    <property type="match status" value="1"/>
</dbReference>
<dbReference type="STRING" id="393921.HQ45_06955"/>
<dbReference type="Proteomes" id="UP000249300">
    <property type="component" value="Chromosome 1"/>
</dbReference>
<dbReference type="RefSeq" id="WP_023935974.1">
    <property type="nucleotide sequence ID" value="NZ_FUXH01000005.1"/>
</dbReference>
<dbReference type="EMBL" id="JQJC01000023">
    <property type="protein sequence ID" value="KGN93748.1"/>
    <property type="molecule type" value="Genomic_DNA"/>
</dbReference>
<keyword evidence="5" id="KW-1185">Reference proteome</keyword>
<evidence type="ECO:0000256" key="1">
    <source>
        <dbReference type="SAM" id="SignalP"/>
    </source>
</evidence>
<evidence type="ECO:0008006" key="6">
    <source>
        <dbReference type="Google" id="ProtNLM"/>
    </source>
</evidence>
<dbReference type="KEGG" id="pcre:NCTC12858_00148"/>
<dbReference type="eggNOG" id="COG3637">
    <property type="taxonomic scope" value="Bacteria"/>
</dbReference>
<accession>A0A0A2FRV1</accession>
<dbReference type="Proteomes" id="UP000030136">
    <property type="component" value="Unassembled WGS sequence"/>
</dbReference>
<reference evidence="3 5" key="2">
    <citation type="submission" date="2018-06" db="EMBL/GenBank/DDBJ databases">
        <authorList>
            <consortium name="Pathogen Informatics"/>
            <person name="Doyle S."/>
        </authorList>
    </citation>
    <scope>NUCLEOTIDE SEQUENCE [LARGE SCALE GENOMIC DNA]</scope>
    <source>
        <strain evidence="3 5">NCTC12858</strain>
    </source>
</reference>
<name>A0A0A2FRV1_9PORP</name>
<proteinExistence type="predicted"/>
<dbReference type="EMBL" id="LS483447">
    <property type="protein sequence ID" value="SQH72335.1"/>
    <property type="molecule type" value="Genomic_DNA"/>
</dbReference>
<feature type="signal peptide" evidence="1">
    <location>
        <begin position="1"/>
        <end position="22"/>
    </location>
</feature>
<protein>
    <recommendedName>
        <fullName evidence="6">Outer membrane protein beta-barrel domain-containing protein</fullName>
    </recommendedName>
</protein>
<gene>
    <name evidence="2" type="ORF">HQ38_08190</name>
    <name evidence="3" type="ORF">NCTC12858_00148</name>
</gene>
<dbReference type="InterPro" id="IPR011250">
    <property type="entry name" value="OMP/PagP_B-barrel"/>
</dbReference>
<organism evidence="2 4">
    <name type="scientific">Porphyromonas crevioricanis</name>
    <dbReference type="NCBI Taxonomy" id="393921"/>
    <lineage>
        <taxon>Bacteria</taxon>
        <taxon>Pseudomonadati</taxon>
        <taxon>Bacteroidota</taxon>
        <taxon>Bacteroidia</taxon>
        <taxon>Bacteroidales</taxon>
        <taxon>Porphyromonadaceae</taxon>
        <taxon>Porphyromonas</taxon>
    </lineage>
</organism>
<reference evidence="2 4" key="1">
    <citation type="submission" date="2014-08" db="EMBL/GenBank/DDBJ databases">
        <title>Porphyromonas crevioricanis strain:COT-253_OH1447 Genome sequencing.</title>
        <authorList>
            <person name="Wallis C."/>
            <person name="Deusch O."/>
            <person name="O'Flynn C."/>
            <person name="Davis I."/>
            <person name="Jospin G."/>
            <person name="Darling A.E."/>
            <person name="Coil D.A."/>
            <person name="Alexiev A."/>
            <person name="Horsfall A."/>
            <person name="Kirkwood N."/>
            <person name="Harris S."/>
            <person name="Eisen J.A."/>
        </authorList>
    </citation>
    <scope>NUCLEOTIDE SEQUENCE [LARGE SCALE GENOMIC DNA]</scope>
    <source>
        <strain evidence="4">COT-253 OH1447</strain>
        <strain evidence="2">COT-253_OH1447</strain>
    </source>
</reference>
<dbReference type="OrthoDB" id="1082240at2"/>
<evidence type="ECO:0000313" key="3">
    <source>
        <dbReference type="EMBL" id="SQH72335.1"/>
    </source>
</evidence>
<dbReference type="AlphaFoldDB" id="A0A0A2FRV1"/>